<dbReference type="Proteomes" id="UP000007796">
    <property type="component" value="Unassembled WGS sequence"/>
</dbReference>
<feature type="region of interest" description="Disordered" evidence="1">
    <location>
        <begin position="1084"/>
        <end position="1103"/>
    </location>
</feature>
<dbReference type="PANTHER" id="PTHR13847:SF260">
    <property type="entry name" value="FAD DEPENDENT OXIDOREDUCTASE DOMAIN-CONTAINING PROTEIN"/>
    <property type="match status" value="1"/>
</dbReference>
<dbReference type="AlphaFoldDB" id="F0XKM1"/>
<name>F0XKM1_GROCL</name>
<dbReference type="Pfam" id="PF01266">
    <property type="entry name" value="DAO"/>
    <property type="match status" value="1"/>
</dbReference>
<dbReference type="GeneID" id="25981859"/>
<feature type="region of interest" description="Disordered" evidence="1">
    <location>
        <begin position="753"/>
        <end position="832"/>
    </location>
</feature>
<dbReference type="InParanoid" id="F0XKM1"/>
<dbReference type="InterPro" id="IPR036188">
    <property type="entry name" value="FAD/NAD-bd_sf"/>
</dbReference>
<dbReference type="STRING" id="655863.F0XKM1"/>
<dbReference type="GO" id="GO:0005737">
    <property type="term" value="C:cytoplasm"/>
    <property type="evidence" value="ECO:0007669"/>
    <property type="project" value="TreeGrafter"/>
</dbReference>
<evidence type="ECO:0000259" key="2">
    <source>
        <dbReference type="Pfam" id="PF01266"/>
    </source>
</evidence>
<evidence type="ECO:0000256" key="1">
    <source>
        <dbReference type="SAM" id="MobiDB-lite"/>
    </source>
</evidence>
<dbReference type="EMBL" id="GL629788">
    <property type="protein sequence ID" value="EFX01761.1"/>
    <property type="molecule type" value="Genomic_DNA"/>
</dbReference>
<accession>F0XKM1</accession>
<dbReference type="OrthoDB" id="429143at2759"/>
<feature type="domain" description="FAD dependent oxidoreductase" evidence="2">
    <location>
        <begin position="48"/>
        <end position="439"/>
    </location>
</feature>
<gene>
    <name evidence="3" type="ORF">CMQ_8227</name>
</gene>
<evidence type="ECO:0000313" key="3">
    <source>
        <dbReference type="EMBL" id="EFX01761.1"/>
    </source>
</evidence>
<dbReference type="Gene3D" id="3.50.50.60">
    <property type="entry name" value="FAD/NAD(P)-binding domain"/>
    <property type="match status" value="1"/>
</dbReference>
<dbReference type="RefSeq" id="XP_014171243.1">
    <property type="nucleotide sequence ID" value="XM_014315768.1"/>
</dbReference>
<protein>
    <submittedName>
        <fullName evidence="3">FAD dependent oxidoreductase superfamily</fullName>
    </submittedName>
</protein>
<reference evidence="3 4" key="1">
    <citation type="journal article" date="2011" name="Proc. Natl. Acad. Sci. U.S.A.">
        <title>Genome and transcriptome analyses of the mountain pine beetle-fungal symbiont Grosmannia clavigera, a lodgepole pine pathogen.</title>
        <authorList>
            <person name="DiGuistini S."/>
            <person name="Wang Y."/>
            <person name="Liao N.Y."/>
            <person name="Taylor G."/>
            <person name="Tanguay P."/>
            <person name="Feau N."/>
            <person name="Henrissat B."/>
            <person name="Chan S.K."/>
            <person name="Hesse-Orce U."/>
            <person name="Alamouti S.M."/>
            <person name="Tsui C.K.M."/>
            <person name="Docking R.T."/>
            <person name="Levasseur A."/>
            <person name="Haridas S."/>
            <person name="Robertson G."/>
            <person name="Birol I."/>
            <person name="Holt R.A."/>
            <person name="Marra M.A."/>
            <person name="Hamelin R.C."/>
            <person name="Hirst M."/>
            <person name="Jones S.J.M."/>
            <person name="Bohlmann J."/>
            <person name="Breuil C."/>
        </authorList>
    </citation>
    <scope>NUCLEOTIDE SEQUENCE [LARGE SCALE GENOMIC DNA]</scope>
    <source>
        <strain evidence="4">kw1407 / UAMH 11150</strain>
    </source>
</reference>
<dbReference type="PANTHER" id="PTHR13847">
    <property type="entry name" value="SARCOSINE DEHYDROGENASE-RELATED"/>
    <property type="match status" value="1"/>
</dbReference>
<dbReference type="eggNOG" id="ENOG502R9XH">
    <property type="taxonomic scope" value="Eukaryota"/>
</dbReference>
<feature type="compositionally biased region" description="Basic and acidic residues" evidence="1">
    <location>
        <begin position="1089"/>
        <end position="1103"/>
    </location>
</feature>
<dbReference type="HOGENOM" id="CLU_282850_0_0_1"/>
<dbReference type="Gene3D" id="3.30.9.10">
    <property type="entry name" value="D-Amino Acid Oxidase, subunit A, domain 2"/>
    <property type="match status" value="1"/>
</dbReference>
<keyword evidence="4" id="KW-1185">Reference proteome</keyword>
<evidence type="ECO:0000313" key="4">
    <source>
        <dbReference type="Proteomes" id="UP000007796"/>
    </source>
</evidence>
<organism evidence="4">
    <name type="scientific">Grosmannia clavigera (strain kw1407 / UAMH 11150)</name>
    <name type="common">Blue stain fungus</name>
    <name type="synonym">Graphiocladiella clavigera</name>
    <dbReference type="NCBI Taxonomy" id="655863"/>
    <lineage>
        <taxon>Eukaryota</taxon>
        <taxon>Fungi</taxon>
        <taxon>Dikarya</taxon>
        <taxon>Ascomycota</taxon>
        <taxon>Pezizomycotina</taxon>
        <taxon>Sordariomycetes</taxon>
        <taxon>Sordariomycetidae</taxon>
        <taxon>Ophiostomatales</taxon>
        <taxon>Ophiostomataceae</taxon>
        <taxon>Leptographium</taxon>
    </lineage>
</organism>
<dbReference type="SUPFAM" id="SSF51905">
    <property type="entry name" value="FAD/NAD(P)-binding domain"/>
    <property type="match status" value="1"/>
</dbReference>
<sequence>MGGGSGASKPRFGFPKATGSSMSYWLLSAQGDQLLDYRTTDTLPETADIVIIGSGMTGTLTAKHCLDTWPNKKIVVLEARKFCSGATGRNAGHCKPDRWRGFRDYEERFGKDEALKILDNEHRTWSALVDYARTNQVDCDLWVGDTLDVPTTAEDARQAKQCFDVYRAAGGSADLVKVIDDPQEAVSVTRIASALACYAYPVSTLNPWKLTAHVMRANLERGVHLQTHTPVVCVRAAHGSSASEARWIVDTPRGSIACPTVVHATNGYSSALEPSLRGLITPQPHMCDKVVAPAPTFQGSHRLDHSYSVLVGGDGGFFSINPRRSIPDGGPEETVVLFGGDNPGQAALQAWLDANPEHCVDDSLLGFPAVSAAVRAFAESQFQGWTDGARPAKYDRSWSGIMGVTADGMPFVGELPGLPGQWICAGHNGHGMACIFTAAPGLVELMAGRSWAETQLPAPFQITTARLSHLAQDLGEQALFTSPFEIESIRKSVIPRTGIADEQGLRPFIHTAIEAPATAILKAHFKILQPDKDLMIEFMSSAYGRLPQSEPPSKKASPVKDVMPNRWAFLVDADPSNDLTTAILVGEYKAPHKLKAATLHNVMSRRPGDTFFPQAIRTKLPEEQLAPAEQPTRTGSNASSYRVPGHVLVAQVLCQAYHYIIGSGCEYGYVSSGDSLVFLRVLADAPETLYYHSVRFSVPPILKPDERRRQNAGLRSGSETAVAHIVSLCLWAAETTPRPLGWIDTVRKNAPRWPASKVKTDSSQPRPFGSPDDKGSGGGGGGGDTDEAGPRDPPRLPLPSGPLKRGRSPTRREPPSGGGMTALAAAPSKPYGSFVEEPPRLPYCTQACLRGLTHGLPLDSSCPNVALHRKAHRHGSKAMRRRSLSMDGHPLTAASLASLVVAQIAANVDKDCECLDKRGMYGRFGVLFKIAATGYGYTFVGKSVEAADYEVLEREAHVYNAVPDLQGRLIPVFLGVVELARPIPLRTFIDVSHMLLMSYAGPSLYARHLLPRNVDMDAEADRSMRELEIAGVYNDDRRDCNLAWNEEVRRVMHLDFDRAWLHSPPKPTPPSPLLVKTEWTAEFGDDDSDSRAMKRTRTTDADT</sequence>
<dbReference type="InterPro" id="IPR006076">
    <property type="entry name" value="FAD-dep_OxRdtase"/>
</dbReference>
<proteinExistence type="predicted"/>